<evidence type="ECO:0000256" key="12">
    <source>
        <dbReference type="ARBA" id="ARBA00023204"/>
    </source>
</evidence>
<keyword evidence="13" id="KW-0539">Nucleus</keyword>
<feature type="compositionally biased region" description="Low complexity" evidence="18">
    <location>
        <begin position="1642"/>
        <end position="1658"/>
    </location>
</feature>
<evidence type="ECO:0000256" key="5">
    <source>
        <dbReference type="ARBA" id="ARBA00022723"/>
    </source>
</evidence>
<dbReference type="GO" id="GO:0006260">
    <property type="term" value="P:DNA replication"/>
    <property type="evidence" value="ECO:0007669"/>
    <property type="project" value="InterPro"/>
</dbReference>
<evidence type="ECO:0000256" key="2">
    <source>
        <dbReference type="ARBA" id="ARBA00006661"/>
    </source>
</evidence>
<feature type="compositionally biased region" description="Polar residues" evidence="18">
    <location>
        <begin position="1449"/>
        <end position="1466"/>
    </location>
</feature>
<feature type="region of interest" description="Disordered" evidence="18">
    <location>
        <begin position="468"/>
        <end position="528"/>
    </location>
</feature>
<dbReference type="Pfam" id="PF09494">
    <property type="entry name" value="Slx4"/>
    <property type="match status" value="1"/>
</dbReference>
<feature type="compositionally biased region" description="Polar residues" evidence="18">
    <location>
        <begin position="1610"/>
        <end position="1627"/>
    </location>
</feature>
<keyword evidence="8 17" id="KW-0863">Zinc-finger</keyword>
<feature type="compositionally biased region" description="Polar residues" evidence="18">
    <location>
        <begin position="290"/>
        <end position="301"/>
    </location>
</feature>
<feature type="region of interest" description="Disordered" evidence="18">
    <location>
        <begin position="374"/>
        <end position="394"/>
    </location>
</feature>
<dbReference type="Gene3D" id="3.30.710.10">
    <property type="entry name" value="Potassium Channel Kv1.1, Chain A"/>
    <property type="match status" value="1"/>
</dbReference>
<proteinExistence type="inferred from homology"/>
<keyword evidence="22" id="KW-1185">Reference proteome</keyword>
<feature type="compositionally biased region" description="Polar residues" evidence="18">
    <location>
        <begin position="1315"/>
        <end position="1340"/>
    </location>
</feature>
<keyword evidence="6" id="KW-0677">Repeat</keyword>
<feature type="region of interest" description="Disordered" evidence="18">
    <location>
        <begin position="1449"/>
        <end position="1743"/>
    </location>
</feature>
<feature type="compositionally biased region" description="Basic and acidic residues" evidence="18">
    <location>
        <begin position="1070"/>
        <end position="1089"/>
    </location>
</feature>
<keyword evidence="21" id="KW-0540">Nuclease</keyword>
<dbReference type="PROSITE" id="PS51908">
    <property type="entry name" value="ZF_UBZ4"/>
    <property type="match status" value="2"/>
</dbReference>
<dbReference type="InterPro" id="IPR011333">
    <property type="entry name" value="SKP1/BTB/POZ_sf"/>
</dbReference>
<feature type="compositionally biased region" description="Basic and acidic residues" evidence="18">
    <location>
        <begin position="1145"/>
        <end position="1160"/>
    </location>
</feature>
<dbReference type="Pfam" id="PF00651">
    <property type="entry name" value="BTB"/>
    <property type="match status" value="1"/>
</dbReference>
<feature type="compositionally biased region" description="Polar residues" evidence="18">
    <location>
        <begin position="1368"/>
        <end position="1393"/>
    </location>
</feature>
<feature type="compositionally biased region" description="Basic residues" evidence="18">
    <location>
        <begin position="311"/>
        <end position="328"/>
    </location>
</feature>
<keyword evidence="21" id="KW-0255">Endonuclease</keyword>
<feature type="domain" description="UBZ4-type" evidence="20">
    <location>
        <begin position="248"/>
        <end position="276"/>
    </location>
</feature>
<reference evidence="21" key="1">
    <citation type="submission" date="2022-02" db="EMBL/GenBank/DDBJ databases">
        <title>Atlantic sturgeon de novo genome assembly.</title>
        <authorList>
            <person name="Stock M."/>
            <person name="Klopp C."/>
            <person name="Guiguen Y."/>
            <person name="Cabau C."/>
            <person name="Parinello H."/>
            <person name="Santidrian Yebra-Pimentel E."/>
            <person name="Kuhl H."/>
            <person name="Dirks R.P."/>
            <person name="Guessner J."/>
            <person name="Wuertz S."/>
            <person name="Du K."/>
            <person name="Schartl M."/>
        </authorList>
    </citation>
    <scope>NUCLEOTIDE SEQUENCE</scope>
    <source>
        <strain evidence="21">STURGEONOMICS-FGT-2020</strain>
        <tissue evidence="21">Whole blood</tissue>
    </source>
</reference>
<keyword evidence="12 17" id="KW-0234">DNA repair</keyword>
<organism evidence="21 22">
    <name type="scientific">Acipenser oxyrinchus oxyrinchus</name>
    <dbReference type="NCBI Taxonomy" id="40147"/>
    <lineage>
        <taxon>Eukaryota</taxon>
        <taxon>Metazoa</taxon>
        <taxon>Chordata</taxon>
        <taxon>Craniata</taxon>
        <taxon>Vertebrata</taxon>
        <taxon>Euteleostomi</taxon>
        <taxon>Actinopterygii</taxon>
        <taxon>Chondrostei</taxon>
        <taxon>Acipenseriformes</taxon>
        <taxon>Acipenseridae</taxon>
        <taxon>Acipenser</taxon>
    </lineage>
</organism>
<feature type="compositionally biased region" description="Polar residues" evidence="18">
    <location>
        <begin position="930"/>
        <end position="939"/>
    </location>
</feature>
<feature type="compositionally biased region" description="Acidic residues" evidence="18">
    <location>
        <begin position="819"/>
        <end position="831"/>
    </location>
</feature>
<evidence type="ECO:0000256" key="3">
    <source>
        <dbReference type="ARBA" id="ARBA00022499"/>
    </source>
</evidence>
<feature type="compositionally biased region" description="Basic and acidic residues" evidence="18">
    <location>
        <begin position="60"/>
        <end position="72"/>
    </location>
</feature>
<comment type="caution">
    <text evidence="21">The sequence shown here is derived from an EMBL/GenBank/DDBJ whole genome shotgun (WGS) entry which is preliminary data.</text>
</comment>
<feature type="compositionally biased region" description="Acidic residues" evidence="18">
    <location>
        <begin position="1681"/>
        <end position="1691"/>
    </location>
</feature>
<name>A0AAD8D5B1_ACIOX</name>
<dbReference type="PANTHER" id="PTHR21541">
    <property type="entry name" value="BTB POZ DOMAIN CONTAINING 12"/>
    <property type="match status" value="1"/>
</dbReference>
<keyword evidence="3" id="KW-1017">Isopeptide bond</keyword>
<dbReference type="SMART" id="SM00225">
    <property type="entry name" value="BTB"/>
    <property type="match status" value="1"/>
</dbReference>
<evidence type="ECO:0000256" key="11">
    <source>
        <dbReference type="ARBA" id="ARBA00023172"/>
    </source>
</evidence>
<feature type="region of interest" description="Disordered" evidence="18">
    <location>
        <begin position="1037"/>
        <end position="1194"/>
    </location>
</feature>
<feature type="region of interest" description="Disordered" evidence="18">
    <location>
        <begin position="421"/>
        <end position="442"/>
    </location>
</feature>
<dbReference type="GO" id="GO:0090656">
    <property type="term" value="P:t-circle formation"/>
    <property type="evidence" value="ECO:0007669"/>
    <property type="project" value="UniProtKB-ARBA"/>
</dbReference>
<dbReference type="GO" id="GO:0008270">
    <property type="term" value="F:zinc ion binding"/>
    <property type="evidence" value="ECO:0007669"/>
    <property type="project" value="UniProtKB-KW"/>
</dbReference>
<evidence type="ECO:0000256" key="8">
    <source>
        <dbReference type="ARBA" id="ARBA00022771"/>
    </source>
</evidence>
<evidence type="ECO:0000256" key="4">
    <source>
        <dbReference type="ARBA" id="ARBA00022553"/>
    </source>
</evidence>
<feature type="region of interest" description="Disordered" evidence="18">
    <location>
        <begin position="288"/>
        <end position="336"/>
    </location>
</feature>
<evidence type="ECO:0000313" key="22">
    <source>
        <dbReference type="Proteomes" id="UP001230051"/>
    </source>
</evidence>
<dbReference type="EMBL" id="JAGXEW010000016">
    <property type="protein sequence ID" value="KAK1162785.1"/>
    <property type="molecule type" value="Genomic_DNA"/>
</dbReference>
<dbReference type="GO" id="GO:0004519">
    <property type="term" value="F:endonuclease activity"/>
    <property type="evidence" value="ECO:0007669"/>
    <property type="project" value="UniProtKB-KW"/>
</dbReference>
<feature type="region of interest" description="Disordered" evidence="18">
    <location>
        <begin position="1259"/>
        <end position="1393"/>
    </location>
</feature>
<evidence type="ECO:0000256" key="16">
    <source>
        <dbReference type="ARBA" id="ARBA00076095"/>
    </source>
</evidence>
<feature type="compositionally biased region" description="Basic and acidic residues" evidence="18">
    <location>
        <begin position="1834"/>
        <end position="1851"/>
    </location>
</feature>
<keyword evidence="11" id="KW-0233">DNA recombination</keyword>
<dbReference type="Proteomes" id="UP001230051">
    <property type="component" value="Unassembled WGS sequence"/>
</dbReference>
<feature type="compositionally biased region" description="Basic and acidic residues" evidence="18">
    <location>
        <begin position="900"/>
        <end position="925"/>
    </location>
</feature>
<feature type="region of interest" description="Disordered" evidence="18">
    <location>
        <begin position="19"/>
        <end position="129"/>
    </location>
</feature>
<feature type="compositionally biased region" description="Basic and acidic residues" evidence="18">
    <location>
        <begin position="22"/>
        <end position="41"/>
    </location>
</feature>
<feature type="domain" description="UBZ4-type" evidence="20">
    <location>
        <begin position="208"/>
        <end position="238"/>
    </location>
</feature>
<dbReference type="FunFam" id="3.30.710.10:FF:000116">
    <property type="entry name" value="SLX4 structure-specific endonuclease subunit"/>
    <property type="match status" value="1"/>
</dbReference>
<keyword evidence="7 17" id="KW-0227">DNA damage</keyword>
<feature type="compositionally biased region" description="Low complexity" evidence="18">
    <location>
        <begin position="1882"/>
        <end position="1905"/>
    </location>
</feature>
<feature type="compositionally biased region" description="Polar residues" evidence="18">
    <location>
        <begin position="1042"/>
        <end position="1053"/>
    </location>
</feature>
<feature type="compositionally biased region" description="Basic and acidic residues" evidence="18">
    <location>
        <begin position="803"/>
        <end position="815"/>
    </location>
</feature>
<dbReference type="InterPro" id="IPR000210">
    <property type="entry name" value="BTB/POZ_dom"/>
</dbReference>
<comment type="subunit">
    <text evidence="15">Forms a heterodimer with SLX1A/GIYD1. Interacts with ERCC4/XPF; catalytic subunit of the ERCC4-ERCC1 endonuclease. Interacts with MUS81; catalytic subunit of the MUS81-EME1 endonuclease. Interacts with MSH2; component of the MSH2-MSH3 mismatch repair complex. Interacts with TERF2-TERF2IP. Interacts with PLK1 and SLX4IP.</text>
</comment>
<evidence type="ECO:0000256" key="9">
    <source>
        <dbReference type="ARBA" id="ARBA00022833"/>
    </source>
</evidence>
<feature type="region of interest" description="Disordered" evidence="18">
    <location>
        <begin position="1987"/>
        <end position="2024"/>
    </location>
</feature>
<evidence type="ECO:0000256" key="18">
    <source>
        <dbReference type="SAM" id="MobiDB-lite"/>
    </source>
</evidence>
<feature type="compositionally biased region" description="Polar residues" evidence="18">
    <location>
        <begin position="478"/>
        <end position="495"/>
    </location>
</feature>
<dbReference type="GO" id="GO:0003677">
    <property type="term" value="F:DNA binding"/>
    <property type="evidence" value="ECO:0007669"/>
    <property type="project" value="InterPro"/>
</dbReference>
<feature type="compositionally biased region" description="Acidic residues" evidence="18">
    <location>
        <begin position="888"/>
        <end position="899"/>
    </location>
</feature>
<feature type="compositionally biased region" description="Low complexity" evidence="18">
    <location>
        <begin position="1477"/>
        <end position="1488"/>
    </location>
</feature>
<feature type="region of interest" description="Disordered" evidence="18">
    <location>
        <begin position="721"/>
        <end position="742"/>
    </location>
</feature>
<protein>
    <recommendedName>
        <fullName evidence="14">Structure-specific endonuclease subunit SLX4</fullName>
    </recommendedName>
    <alternativeName>
        <fullName evidence="16">BTB/POZ domain-containing protein 12</fullName>
    </alternativeName>
</protein>
<dbReference type="GO" id="GO:0000712">
    <property type="term" value="P:resolution of meiotic recombination intermediates"/>
    <property type="evidence" value="ECO:0007669"/>
    <property type="project" value="TreeGrafter"/>
</dbReference>
<feature type="compositionally biased region" description="Basic residues" evidence="18">
    <location>
        <begin position="42"/>
        <end position="59"/>
    </location>
</feature>
<dbReference type="PANTHER" id="PTHR21541:SF3">
    <property type="entry name" value="STRUCTURE-SPECIFIC ENDONUCLEASE SUBUNIT SLX4"/>
    <property type="match status" value="1"/>
</dbReference>
<dbReference type="CDD" id="cd22999">
    <property type="entry name" value="SAP_SLX4"/>
    <property type="match status" value="1"/>
</dbReference>
<feature type="compositionally biased region" description="Low complexity" evidence="18">
    <location>
        <begin position="1784"/>
        <end position="1798"/>
    </location>
</feature>
<dbReference type="InterPro" id="IPR018574">
    <property type="entry name" value="Structure-sp_endonuc_su_Slx4"/>
</dbReference>
<keyword evidence="10" id="KW-0832">Ubl conjugation</keyword>
<feature type="compositionally biased region" description="Polar residues" evidence="18">
    <location>
        <begin position="1799"/>
        <end position="1808"/>
    </location>
</feature>
<comment type="similarity">
    <text evidence="2">Belongs to the SLX4 family.</text>
</comment>
<evidence type="ECO:0000313" key="21">
    <source>
        <dbReference type="EMBL" id="KAK1162785.1"/>
    </source>
</evidence>
<gene>
    <name evidence="21" type="primary">SLX4</name>
    <name evidence="21" type="ORF">AOXY_G17734</name>
</gene>
<dbReference type="GO" id="GO:0033557">
    <property type="term" value="C:Slx1-Slx4 complex"/>
    <property type="evidence" value="ECO:0007669"/>
    <property type="project" value="InterPro"/>
</dbReference>
<feature type="compositionally biased region" description="Basic residues" evidence="18">
    <location>
        <begin position="1995"/>
        <end position="2010"/>
    </location>
</feature>
<feature type="region of interest" description="Disordered" evidence="18">
    <location>
        <begin position="1773"/>
        <end position="1923"/>
    </location>
</feature>
<comment type="subcellular location">
    <subcellularLocation>
        <location evidence="1">Nucleus</location>
    </subcellularLocation>
</comment>
<keyword evidence="9" id="KW-0862">Zinc</keyword>
<sequence>MEDSDDDFTELCAKLLKRVKKKGWEGGQKEVKSTGEEECRPTVHKSREKGKKASGKSRAKPGEEATSKKEDLGSSAVPENAQDVPTEGIQGGEEQRGTPTTGDAGDVRTPPPGRRGDATGISKDTGCSGAVGPRMKDLILQRMQQFKRACPEKMRHNRAEIKEENITKEQTGDAVGLCLQGDEALAREIQGSLQRESLLEGGQELEGLFFCQICQKDLSAMNSTRRTQHINRCLDESEGSSGPAVSRIPDCPICGKHFSSSKSRGSHLKRCASEMGVLPQVLLEAVQRQAAESQSSGTAGTEASGHPPGGCRKRKGSNNTRRPVKKPKTKAEPLDEDTMIAMAMSRSMQEQETPGRAELVSMAQSEGALPIQWKPKADKRRRKIGPPPPTPLLLVQDPQAAFRRVQERAAILLLQEREDIPSTPSLPISKLPGGQKPAQGDTSTLWDRSALWDNNHCSPQSFYTPALAPPIEPWKPAQSKSESADGSSCAESQTADCVPSSPPLIGAQTDPLVRPASHSQPASQNSRGNQTLCDLMELADEGLTLTQWGHRTDCREEHSVTQSTSKDAMCGDIPLSGFVPSPENRSVGPVSHNSVALSKLASDLGGMVNNPQLSDVQFQTDSGEVLFAHSFLLYARCPLMAQAVHDEGFSVEEDGIPKSRRLLLSEVSAKAVSAFLQYLYTAHTSITATIAPELLGLAVRFGVVELVELCESYTAGEGNLTEDAWAGSQGEEEEGGEECRNRDKTLQELLRSMWVDEGEEDAAGYLEVKPGALEGGENDDQDNRVDDEELEEIYEFAATQRKVAGESEGDSREDCPNTESEEDQNDFGQDEDSGHQSGGKKQPEAVCWLSSSEEEHNKGIANPDELSGKLEVTAHPSNILCPIKEGSENEEEETLEDTDTSGRKEKGNTTENKETSLSAEEKDRVVLATPESSTEQDPNVSLDKSYERMFSESWGDFMEPSQQSTEMRELCKIEKAIKKDVNPVSSEQSPVSDSSVIDLSASPPYDSCASSFPLVGMSPKSQIFLCTSPEISAVPVLGVRSPGSNITSLSSLTDPHGDTKVDQGGTQENKNAEDRLTESFPKPNEESPRKGTSFGLGQPCHLTPEKTNHQSRSSLLSHMGPHQPSPVPKQADVIILLDSDEETELDLKGKESESFSKEAKASSIECSQNERNEAAEPDGIGSMGLNNSLDGRGLNLRLSSGSDLGNEESINMETSWMVPGTPAPSTSVRHGSTQSFQEMQGIGARINLFSKYYTNEPGLLKPNRSTKISHKSTDSQSSLEISGLNRASHFSKPPSTEILKRDSSNHSKRKRHSSAGSRSSVDITGSNVFSKATSCSQIAKHSSPEPKRAQGASVTKVSPRRQKDAGSPVTSSSFLDQSSPAFVVPPNQTRHSNLCLNSTSNDCALSKQESLETSAKISRGSTDLYKSSLEVSEVKKFSNTTNNLKLDLSECSTRTKQSSTGSQSSLEIKDDDPFLKSSSSSQISLAKHSSLEPKKTQGDSVISVPPSRHENAESPSKGHSSFHDPSLPVPAVPDAQITDFDTGGSPLDPTAIQEASVGRQPLNSSVIEVEDSEGEETSPPRAAGSFCLEDEPPIPFDNDAWGIPGFYEPDQQSSRGSSPVGNASVRSAASPGGGKKREAVTPLRPALPHSASSPLPCAIPDPLTQAGPSGAGQPGYTDSNIWDDDDWEEASPETLPLSQRLSAAAPAQRVKQLRTPVAPRKTVQGPVVPITPMPTYSDMDTPDLKTRLNRYGVRPLPKRQMILKLKQIHQYTHQVVSSDSEGEVPSSQPLQSSVQASLTQPKPASTTAAMKRNAASQPVAHALGPDPASVLSRSSERVDGPPQERFKDPAGRKKQGGQLHVEVEGGSSDETEPLSASQRSTASSMADSEDSFSSQRSNPEELGPSGDEEDEEDGVPSSQAAARMAGKIASVRRFIMSDPELHRRVLCYEPLVLSQLQADLKQAGIRLGASKLLDFLDSNCITFTTAKPRQDRTSKRGGRRGGRRGSRRGAGKGVGSGVGLPSCT</sequence>
<keyword evidence="4" id="KW-0597">Phosphoprotein</keyword>
<evidence type="ECO:0000256" key="15">
    <source>
        <dbReference type="ARBA" id="ARBA00064578"/>
    </source>
</evidence>
<dbReference type="SUPFAM" id="SSF54695">
    <property type="entry name" value="POZ domain"/>
    <property type="match status" value="1"/>
</dbReference>
<feature type="domain" description="BTB" evidence="19">
    <location>
        <begin position="614"/>
        <end position="688"/>
    </location>
</feature>
<evidence type="ECO:0000256" key="7">
    <source>
        <dbReference type="ARBA" id="ARBA00022763"/>
    </source>
</evidence>
<evidence type="ECO:0000256" key="17">
    <source>
        <dbReference type="PROSITE-ProRule" id="PRU01256"/>
    </source>
</evidence>
<evidence type="ECO:0000256" key="14">
    <source>
        <dbReference type="ARBA" id="ARBA00029496"/>
    </source>
</evidence>
<feature type="region of interest" description="Disordered" evidence="18">
    <location>
        <begin position="798"/>
        <end position="943"/>
    </location>
</feature>
<evidence type="ECO:0000256" key="6">
    <source>
        <dbReference type="ARBA" id="ARBA00022737"/>
    </source>
</evidence>
<evidence type="ECO:0000256" key="10">
    <source>
        <dbReference type="ARBA" id="ARBA00022843"/>
    </source>
</evidence>
<dbReference type="InterPro" id="IPR006642">
    <property type="entry name" value="Rad18_UBZ4"/>
</dbReference>
<accession>A0AAD8D5B1</accession>
<evidence type="ECO:0000256" key="13">
    <source>
        <dbReference type="ARBA" id="ARBA00023242"/>
    </source>
</evidence>
<dbReference type="GO" id="GO:0032206">
    <property type="term" value="P:positive regulation of telomere maintenance"/>
    <property type="evidence" value="ECO:0007669"/>
    <property type="project" value="UniProtKB-ARBA"/>
</dbReference>
<feature type="compositionally biased region" description="Polar residues" evidence="18">
    <location>
        <begin position="517"/>
        <end position="528"/>
    </location>
</feature>
<dbReference type="PROSITE" id="PS50097">
    <property type="entry name" value="BTB"/>
    <property type="match status" value="1"/>
</dbReference>
<evidence type="ECO:0000256" key="1">
    <source>
        <dbReference type="ARBA" id="ARBA00004123"/>
    </source>
</evidence>
<keyword evidence="21" id="KW-0378">Hydrolase</keyword>
<evidence type="ECO:0000259" key="19">
    <source>
        <dbReference type="PROSITE" id="PS50097"/>
    </source>
</evidence>
<evidence type="ECO:0000259" key="20">
    <source>
        <dbReference type="PROSITE" id="PS51908"/>
    </source>
</evidence>
<keyword evidence="5" id="KW-0479">Metal-binding</keyword>
<dbReference type="GO" id="GO:0006281">
    <property type="term" value="P:DNA repair"/>
    <property type="evidence" value="ECO:0007669"/>
    <property type="project" value="UniProtKB-KW"/>
</dbReference>